<keyword evidence="1" id="KW-0472">Membrane</keyword>
<dbReference type="RefSeq" id="WP_014826482.1">
    <property type="nucleotide sequence ID" value="NC_018068.1"/>
</dbReference>
<keyword evidence="3" id="KW-1185">Reference proteome</keyword>
<proteinExistence type="predicted"/>
<feature type="transmembrane region" description="Helical" evidence="1">
    <location>
        <begin position="23"/>
        <end position="44"/>
    </location>
</feature>
<gene>
    <name evidence="2" type="ordered locus">Desaci_1459</name>
</gene>
<sequence>MPILVVLGIGLVLLSKKHEIQRLWNFLVIVLIWLNLGALVWRLVPQAHLLITYWNKLYFPAAPILHPLIVFGQNVVVNVYKLVAGMGV</sequence>
<dbReference type="KEGG" id="dai:Desaci_1459"/>
<accession>I4D3V1</accession>
<protein>
    <submittedName>
        <fullName evidence="2">Uncharacterized protein</fullName>
    </submittedName>
</protein>
<dbReference type="HOGENOM" id="CLU_2464001_0_0_9"/>
<dbReference type="Proteomes" id="UP000002892">
    <property type="component" value="Chromosome"/>
</dbReference>
<organism evidence="2 3">
    <name type="scientific">Desulfosporosinus acidiphilus (strain DSM 22704 / JCM 16185 / SJ4)</name>
    <dbReference type="NCBI Taxonomy" id="646529"/>
    <lineage>
        <taxon>Bacteria</taxon>
        <taxon>Bacillati</taxon>
        <taxon>Bacillota</taxon>
        <taxon>Clostridia</taxon>
        <taxon>Eubacteriales</taxon>
        <taxon>Desulfitobacteriaceae</taxon>
        <taxon>Desulfosporosinus</taxon>
    </lineage>
</organism>
<dbReference type="STRING" id="646529.Desaci_1459"/>
<keyword evidence="1" id="KW-0812">Transmembrane</keyword>
<dbReference type="OrthoDB" id="9899187at2"/>
<feature type="transmembrane region" description="Helical" evidence="1">
    <location>
        <begin position="64"/>
        <end position="83"/>
    </location>
</feature>
<dbReference type="EMBL" id="CP003639">
    <property type="protein sequence ID" value="AFM40475.1"/>
    <property type="molecule type" value="Genomic_DNA"/>
</dbReference>
<evidence type="ECO:0000313" key="2">
    <source>
        <dbReference type="EMBL" id="AFM40475.1"/>
    </source>
</evidence>
<name>I4D3V1_DESAJ</name>
<evidence type="ECO:0000256" key="1">
    <source>
        <dbReference type="SAM" id="Phobius"/>
    </source>
</evidence>
<evidence type="ECO:0000313" key="3">
    <source>
        <dbReference type="Proteomes" id="UP000002892"/>
    </source>
</evidence>
<keyword evidence="1" id="KW-1133">Transmembrane helix</keyword>
<dbReference type="AlphaFoldDB" id="I4D3V1"/>
<reference evidence="2 3" key="1">
    <citation type="journal article" date="2012" name="J. Bacteriol.">
        <title>Complete genome sequences of Desulfosporosinus orientis DSM765T, Desulfosporosinus youngiae DSM17734T, Desulfosporosinus meridiei DSM13257T, and Desulfosporosinus acidiphilus DSM22704T.</title>
        <authorList>
            <person name="Pester M."/>
            <person name="Brambilla E."/>
            <person name="Alazard D."/>
            <person name="Rattei T."/>
            <person name="Weinmaier T."/>
            <person name="Han J."/>
            <person name="Lucas S."/>
            <person name="Lapidus A."/>
            <person name="Cheng J.F."/>
            <person name="Goodwin L."/>
            <person name="Pitluck S."/>
            <person name="Peters L."/>
            <person name="Ovchinnikova G."/>
            <person name="Teshima H."/>
            <person name="Detter J.C."/>
            <person name="Han C.S."/>
            <person name="Tapia R."/>
            <person name="Land M.L."/>
            <person name="Hauser L."/>
            <person name="Kyrpides N.C."/>
            <person name="Ivanova N.N."/>
            <person name="Pagani I."/>
            <person name="Huntmann M."/>
            <person name="Wei C.L."/>
            <person name="Davenport K.W."/>
            <person name="Daligault H."/>
            <person name="Chain P.S."/>
            <person name="Chen A."/>
            <person name="Mavromatis K."/>
            <person name="Markowitz V."/>
            <person name="Szeto E."/>
            <person name="Mikhailova N."/>
            <person name="Pati A."/>
            <person name="Wagner M."/>
            <person name="Woyke T."/>
            <person name="Ollivier B."/>
            <person name="Klenk H.P."/>
            <person name="Spring S."/>
            <person name="Loy A."/>
        </authorList>
    </citation>
    <scope>NUCLEOTIDE SEQUENCE [LARGE SCALE GENOMIC DNA]</scope>
    <source>
        <strain evidence="3">DSM 22704 / JCM 16185 / SJ4</strain>
    </source>
</reference>